<evidence type="ECO:0000256" key="2">
    <source>
        <dbReference type="ARBA" id="ARBA00022556"/>
    </source>
</evidence>
<dbReference type="InterPro" id="IPR037157">
    <property type="entry name" value="Acetyltransf_C_sf"/>
</dbReference>
<evidence type="ECO:0000313" key="9">
    <source>
        <dbReference type="Proteomes" id="UP001165395"/>
    </source>
</evidence>
<evidence type="ECO:0000256" key="4">
    <source>
        <dbReference type="ARBA" id="ARBA00023098"/>
    </source>
</evidence>
<dbReference type="GO" id="GO:0008780">
    <property type="term" value="F:acyl-[acyl-carrier-protein]-UDP-N-acetylglucosamine O-acyltransferase activity"/>
    <property type="evidence" value="ECO:0007669"/>
    <property type="project" value="UniProtKB-EC"/>
</dbReference>
<dbReference type="EMBL" id="JAJBZT010000004">
    <property type="protein sequence ID" value="MCB6183604.1"/>
    <property type="molecule type" value="Genomic_DNA"/>
</dbReference>
<dbReference type="Pfam" id="PF13720">
    <property type="entry name" value="Acetyltransf_11"/>
    <property type="match status" value="1"/>
</dbReference>
<dbReference type="InterPro" id="IPR029098">
    <property type="entry name" value="Acetyltransf_C"/>
</dbReference>
<dbReference type="InterPro" id="IPR011004">
    <property type="entry name" value="Trimer_LpxA-like_sf"/>
</dbReference>
<evidence type="ECO:0000256" key="3">
    <source>
        <dbReference type="ARBA" id="ARBA00022679"/>
    </source>
</evidence>
<dbReference type="Proteomes" id="UP001165395">
    <property type="component" value="Unassembled WGS sequence"/>
</dbReference>
<keyword evidence="3 6" id="KW-0808">Transferase</keyword>
<dbReference type="Pfam" id="PF00132">
    <property type="entry name" value="Hexapep"/>
    <property type="match status" value="2"/>
</dbReference>
<sequence length="259" mass="28007">MTVNIHPTAIVDPKAQLGANVEIGPYSIVGPNVVIGDDCWVGPHVVIEGYTTIGDRNKFYQFSSIGAHPQDKKYAGEPTKLVIGDDNTVREFCTFNTGTSQDGGLTKVGNHNWIMAYVHVAHDCVIGDRTIFANNAQLAGHVHVGDWAILGGFTVVHQFVHIGAHSMTGMGTILFQDVPAYVMVTGNPSAAHGINSEGLKRRGFTSEEVMAIKRAYKTIYRNGNTLAQAKDEIAQLSMTTPVLELLMSSLNDSTRGIVR</sequence>
<dbReference type="Gene3D" id="2.160.10.10">
    <property type="entry name" value="Hexapeptide repeat proteins"/>
    <property type="match status" value="1"/>
</dbReference>
<evidence type="ECO:0000313" key="8">
    <source>
        <dbReference type="EMBL" id="MCB6183604.1"/>
    </source>
</evidence>
<comment type="subcellular location">
    <subcellularLocation>
        <location evidence="6">Cytoplasm</location>
    </subcellularLocation>
</comment>
<dbReference type="SUPFAM" id="SSF51161">
    <property type="entry name" value="Trimeric LpxA-like enzymes"/>
    <property type="match status" value="1"/>
</dbReference>
<dbReference type="HAMAP" id="MF_00387">
    <property type="entry name" value="LpxA"/>
    <property type="match status" value="1"/>
</dbReference>
<comment type="catalytic activity">
    <reaction evidence="6">
        <text>a (3R)-hydroxyacyl-[ACP] + UDP-N-acetyl-alpha-D-glucosamine = a UDP-3-O-[(3R)-3-hydroxyacyl]-N-acetyl-alpha-D-glucosamine + holo-[ACP]</text>
        <dbReference type="Rhea" id="RHEA:67812"/>
        <dbReference type="Rhea" id="RHEA-COMP:9685"/>
        <dbReference type="Rhea" id="RHEA-COMP:9945"/>
        <dbReference type="ChEBI" id="CHEBI:57705"/>
        <dbReference type="ChEBI" id="CHEBI:64479"/>
        <dbReference type="ChEBI" id="CHEBI:78827"/>
        <dbReference type="ChEBI" id="CHEBI:173225"/>
        <dbReference type="EC" id="2.3.1.129"/>
    </reaction>
</comment>
<keyword evidence="1 6" id="KW-0444">Lipid biosynthesis</keyword>
<dbReference type="Gene3D" id="1.20.1180.10">
    <property type="entry name" value="Udp N-acetylglucosamine O-acyltransferase, C-terminal domain"/>
    <property type="match status" value="1"/>
</dbReference>
<name>A0ABS8D5Y8_9NEIS</name>
<dbReference type="PANTHER" id="PTHR43480:SF1">
    <property type="entry name" value="ACYL-[ACYL-CARRIER-PROTEIN]--UDP-N-ACETYLGLUCOSAMINE O-ACYLTRANSFERASE, MITOCHONDRIAL-RELATED"/>
    <property type="match status" value="1"/>
</dbReference>
<evidence type="ECO:0000256" key="1">
    <source>
        <dbReference type="ARBA" id="ARBA00022516"/>
    </source>
</evidence>
<keyword evidence="5 6" id="KW-0012">Acyltransferase</keyword>
<keyword evidence="2 6" id="KW-0441">Lipid A biosynthesis</keyword>
<comment type="similarity">
    <text evidence="6">Belongs to the transferase hexapeptide repeat family. LpxA subfamily.</text>
</comment>
<feature type="domain" description="UDP N-acetylglucosamine O-acyltransferase C-terminal" evidence="7">
    <location>
        <begin position="177"/>
        <end position="258"/>
    </location>
</feature>
<dbReference type="EC" id="2.3.1.129" evidence="6"/>
<dbReference type="NCBIfam" id="NF003657">
    <property type="entry name" value="PRK05289.1"/>
    <property type="match status" value="1"/>
</dbReference>
<keyword evidence="6" id="KW-0677">Repeat</keyword>
<evidence type="ECO:0000256" key="6">
    <source>
        <dbReference type="HAMAP-Rule" id="MF_00387"/>
    </source>
</evidence>
<dbReference type="PANTHER" id="PTHR43480">
    <property type="entry name" value="ACYL-[ACYL-CARRIER-PROTEIN]--UDP-N-ACETYLGLUCOSAMINE O-ACYLTRANSFERASE"/>
    <property type="match status" value="1"/>
</dbReference>
<keyword evidence="4 6" id="KW-0443">Lipid metabolism</keyword>
<comment type="caution">
    <text evidence="8">The sequence shown here is derived from an EMBL/GenBank/DDBJ whole genome shotgun (WGS) entry which is preliminary data.</text>
</comment>
<keyword evidence="9" id="KW-1185">Reference proteome</keyword>
<comment type="subunit">
    <text evidence="6">Homotrimer.</text>
</comment>
<dbReference type="PIRSF" id="PIRSF000456">
    <property type="entry name" value="UDP-GlcNAc_acltr"/>
    <property type="match status" value="1"/>
</dbReference>
<protein>
    <recommendedName>
        <fullName evidence="6">Acyl-[acyl-carrier-protein]--UDP-N-acetylglucosamine O-acyltransferase</fullName>
        <shortName evidence="6">UDP-N-acetylglucosamine acyltransferase</shortName>
        <ecNumber evidence="6">2.3.1.129</ecNumber>
    </recommendedName>
</protein>
<dbReference type="RefSeq" id="WP_227180384.1">
    <property type="nucleotide sequence ID" value="NZ_JAJBZT010000004.1"/>
</dbReference>
<gene>
    <name evidence="6 8" type="primary">lpxA</name>
    <name evidence="8" type="ORF">LIN78_08590</name>
</gene>
<comment type="pathway">
    <text evidence="6">Glycolipid biosynthesis; lipid IV(A) biosynthesis; lipid IV(A) from (3R)-3-hydroxytetradecanoyl-[acyl-carrier-protein] and UDP-N-acetyl-alpha-D-glucosamine: step 1/6.</text>
</comment>
<proteinExistence type="inferred from homology"/>
<organism evidence="8 9">
    <name type="scientific">Leeia speluncae</name>
    <dbReference type="NCBI Taxonomy" id="2884804"/>
    <lineage>
        <taxon>Bacteria</taxon>
        <taxon>Pseudomonadati</taxon>
        <taxon>Pseudomonadota</taxon>
        <taxon>Betaproteobacteria</taxon>
        <taxon>Neisseriales</taxon>
        <taxon>Leeiaceae</taxon>
        <taxon>Leeia</taxon>
    </lineage>
</organism>
<reference evidence="8" key="1">
    <citation type="submission" date="2021-10" db="EMBL/GenBank/DDBJ databases">
        <title>The complete genome sequence of Leeia sp. TBRC 13508.</title>
        <authorList>
            <person name="Charoenyingcharoen P."/>
            <person name="Yukphan P."/>
        </authorList>
    </citation>
    <scope>NUCLEOTIDE SEQUENCE</scope>
    <source>
        <strain evidence="8">TBRC 13508</strain>
    </source>
</reference>
<dbReference type="InterPro" id="IPR010137">
    <property type="entry name" value="Lipid_A_LpxA"/>
</dbReference>
<accession>A0ABS8D5Y8</accession>
<dbReference type="InterPro" id="IPR001451">
    <property type="entry name" value="Hexapep"/>
</dbReference>
<comment type="function">
    <text evidence="6">Involved in the biosynthesis of lipid A, a phosphorylated glycolipid that anchors the lipopolysaccharide to the outer membrane of the cell.</text>
</comment>
<keyword evidence="6" id="KW-0963">Cytoplasm</keyword>
<evidence type="ECO:0000259" key="7">
    <source>
        <dbReference type="Pfam" id="PF13720"/>
    </source>
</evidence>
<dbReference type="NCBIfam" id="TIGR01852">
    <property type="entry name" value="lipid_A_lpxA"/>
    <property type="match status" value="1"/>
</dbReference>
<dbReference type="CDD" id="cd03351">
    <property type="entry name" value="LbH_UDP-GlcNAc_AT"/>
    <property type="match status" value="1"/>
</dbReference>
<evidence type="ECO:0000256" key="5">
    <source>
        <dbReference type="ARBA" id="ARBA00023315"/>
    </source>
</evidence>